<dbReference type="EMBL" id="APCN01007274">
    <property type="status" value="NOT_ANNOTATED_CDS"/>
    <property type="molecule type" value="Genomic_DNA"/>
</dbReference>
<keyword evidence="3" id="KW-1185">Reference proteome</keyword>
<dbReference type="VEuPathDB" id="VectorBase:AARA014056"/>
<proteinExistence type="predicted"/>
<dbReference type="VEuPathDB" id="VectorBase:AARA21_001309"/>
<protein>
    <submittedName>
        <fullName evidence="2">Uncharacterized protein</fullName>
    </submittedName>
</protein>
<dbReference type="PANTHER" id="PTHR22955">
    <property type="entry name" value="RETROTRANSPOSON"/>
    <property type="match status" value="1"/>
</dbReference>
<dbReference type="Proteomes" id="UP000075840">
    <property type="component" value="Unassembled WGS sequence"/>
</dbReference>
<dbReference type="PANTHER" id="PTHR22955:SF77">
    <property type="entry name" value="ASPARTIC PUTATIVE DOMAIN-CONTAINING PROTEIN-RELATED"/>
    <property type="match status" value="1"/>
</dbReference>
<accession>A0A182IEY1</accession>
<dbReference type="AlphaFoldDB" id="A0A182IEY1"/>
<evidence type="ECO:0000256" key="1">
    <source>
        <dbReference type="SAM" id="MobiDB-lite"/>
    </source>
</evidence>
<feature type="region of interest" description="Disordered" evidence="1">
    <location>
        <begin position="67"/>
        <end position="87"/>
    </location>
</feature>
<evidence type="ECO:0000313" key="3">
    <source>
        <dbReference type="Proteomes" id="UP000075840"/>
    </source>
</evidence>
<reference evidence="2" key="1">
    <citation type="submission" date="2022-08" db="UniProtKB">
        <authorList>
            <consortium name="EnsemblMetazoa"/>
        </authorList>
    </citation>
    <scope>IDENTIFICATION</scope>
    <source>
        <strain evidence="2">Dongola</strain>
    </source>
</reference>
<evidence type="ECO:0000313" key="2">
    <source>
        <dbReference type="EnsemblMetazoa" id="AARA014056-PA"/>
    </source>
</evidence>
<organism evidence="2 3">
    <name type="scientific">Anopheles arabiensis</name>
    <name type="common">Mosquito</name>
    <dbReference type="NCBI Taxonomy" id="7173"/>
    <lineage>
        <taxon>Eukaryota</taxon>
        <taxon>Metazoa</taxon>
        <taxon>Ecdysozoa</taxon>
        <taxon>Arthropoda</taxon>
        <taxon>Hexapoda</taxon>
        <taxon>Insecta</taxon>
        <taxon>Pterygota</taxon>
        <taxon>Neoptera</taxon>
        <taxon>Endopterygota</taxon>
        <taxon>Diptera</taxon>
        <taxon>Nematocera</taxon>
        <taxon>Culicoidea</taxon>
        <taxon>Culicidae</taxon>
        <taxon>Anophelinae</taxon>
        <taxon>Anopheles</taxon>
    </lineage>
</organism>
<dbReference type="EnsemblMetazoa" id="AARA014056-RA">
    <property type="protein sequence ID" value="AARA014056-PA"/>
    <property type="gene ID" value="AARA014056"/>
</dbReference>
<sequence>MFWSDSTIVLHWLSATPSRWKTFIANRVSEIQHITHGKEWRHVPGTDNPADIISRGMDADQLEWPNTHQPRQEEFTTDELEERPICM</sequence>
<name>A0A182IEY1_ANOAR</name>